<dbReference type="InterPro" id="IPR001926">
    <property type="entry name" value="TrpB-like_PALP"/>
</dbReference>
<proteinExistence type="inferred from homology"/>
<evidence type="ECO:0000256" key="1">
    <source>
        <dbReference type="ARBA" id="ARBA00001933"/>
    </source>
</evidence>
<keyword evidence="5" id="KW-0808">Transferase</keyword>
<dbReference type="Proteomes" id="UP000183982">
    <property type="component" value="Unassembled WGS sequence"/>
</dbReference>
<dbReference type="Pfam" id="PF00291">
    <property type="entry name" value="PALP"/>
    <property type="match status" value="1"/>
</dbReference>
<dbReference type="InterPro" id="IPR001216">
    <property type="entry name" value="P-phosphate_BS"/>
</dbReference>
<evidence type="ECO:0000256" key="7">
    <source>
        <dbReference type="ARBA" id="ARBA00022946"/>
    </source>
</evidence>
<dbReference type="Gene3D" id="3.40.50.1100">
    <property type="match status" value="2"/>
</dbReference>
<dbReference type="GO" id="GO:0006535">
    <property type="term" value="P:cysteine biosynthetic process from serine"/>
    <property type="evidence" value="ECO:0007669"/>
    <property type="project" value="InterPro"/>
</dbReference>
<keyword evidence="6" id="KW-0663">Pyridoxal phosphate</keyword>
<dbReference type="OrthoDB" id="9805733at2"/>
<reference evidence="12" key="1">
    <citation type="submission" date="2016-11" db="EMBL/GenBank/DDBJ databases">
        <authorList>
            <person name="Varghese N."/>
            <person name="Submissions S."/>
        </authorList>
    </citation>
    <scope>NUCLEOTIDE SEQUENCE [LARGE SCALE GENOMIC DNA]</scope>
    <source>
        <strain evidence="12">DSM 100564</strain>
    </source>
</reference>
<comment type="cofactor">
    <cofactor evidence="1">
        <name>pyridoxal 5'-phosphate</name>
        <dbReference type="ChEBI" id="CHEBI:597326"/>
    </cofactor>
</comment>
<evidence type="ECO:0000256" key="9">
    <source>
        <dbReference type="ARBA" id="ARBA00047931"/>
    </source>
</evidence>
<dbReference type="PROSITE" id="PS00901">
    <property type="entry name" value="CYS_SYNTHASE"/>
    <property type="match status" value="1"/>
</dbReference>
<dbReference type="NCBIfam" id="NF007989">
    <property type="entry name" value="PRK10717.1"/>
    <property type="match status" value="1"/>
</dbReference>
<comment type="pathway">
    <text evidence="8">Amino-acid biosynthesis.</text>
</comment>
<dbReference type="InterPro" id="IPR036052">
    <property type="entry name" value="TrpB-like_PALP_sf"/>
</dbReference>
<evidence type="ECO:0000256" key="6">
    <source>
        <dbReference type="ARBA" id="ARBA00022898"/>
    </source>
</evidence>
<comment type="catalytic activity">
    <reaction evidence="9">
        <text>O-acetyl-L-serine + hydrogen sulfide = L-cysteine + acetate</text>
        <dbReference type="Rhea" id="RHEA:14829"/>
        <dbReference type="ChEBI" id="CHEBI:29919"/>
        <dbReference type="ChEBI" id="CHEBI:30089"/>
        <dbReference type="ChEBI" id="CHEBI:35235"/>
        <dbReference type="ChEBI" id="CHEBI:58340"/>
        <dbReference type="EC" id="2.5.1.47"/>
    </reaction>
</comment>
<evidence type="ECO:0000256" key="4">
    <source>
        <dbReference type="ARBA" id="ARBA00022605"/>
    </source>
</evidence>
<comment type="similarity">
    <text evidence="2">Belongs to the cysteine synthase/cystathionine beta-synthase family.</text>
</comment>
<name>A0A1M6QVM7_9RHOB</name>
<dbReference type="STRING" id="1470563.SAMN05444000_12336"/>
<dbReference type="CDD" id="cd01561">
    <property type="entry name" value="CBS_like"/>
    <property type="match status" value="1"/>
</dbReference>
<dbReference type="EC" id="2.5.1.47" evidence="3"/>
<evidence type="ECO:0000259" key="10">
    <source>
        <dbReference type="Pfam" id="PF00291"/>
    </source>
</evidence>
<protein>
    <recommendedName>
        <fullName evidence="3">cysteine synthase</fullName>
        <ecNumber evidence="3">2.5.1.47</ecNumber>
    </recommendedName>
</protein>
<accession>A0A1M6QVM7</accession>
<organism evidence="11 12">
    <name type="scientific">Shimia gijangensis</name>
    <dbReference type="NCBI Taxonomy" id="1470563"/>
    <lineage>
        <taxon>Bacteria</taxon>
        <taxon>Pseudomonadati</taxon>
        <taxon>Pseudomonadota</taxon>
        <taxon>Alphaproteobacteria</taxon>
        <taxon>Rhodobacterales</taxon>
        <taxon>Roseobacteraceae</taxon>
    </lineage>
</organism>
<evidence type="ECO:0000313" key="12">
    <source>
        <dbReference type="Proteomes" id="UP000183982"/>
    </source>
</evidence>
<keyword evidence="7" id="KW-0809">Transit peptide</keyword>
<evidence type="ECO:0000256" key="2">
    <source>
        <dbReference type="ARBA" id="ARBA00007103"/>
    </source>
</evidence>
<dbReference type="GO" id="GO:0004124">
    <property type="term" value="F:cysteine synthase activity"/>
    <property type="evidence" value="ECO:0007669"/>
    <property type="project" value="UniProtKB-EC"/>
</dbReference>
<keyword evidence="4" id="KW-0028">Amino-acid biosynthesis</keyword>
<evidence type="ECO:0000256" key="3">
    <source>
        <dbReference type="ARBA" id="ARBA00012681"/>
    </source>
</evidence>
<keyword evidence="12" id="KW-1185">Reference proteome</keyword>
<gene>
    <name evidence="11" type="ORF">SAMN05444000_12336</name>
</gene>
<evidence type="ECO:0000256" key="8">
    <source>
        <dbReference type="ARBA" id="ARBA00029440"/>
    </source>
</evidence>
<sequence length="342" mass="35880">MQIASDLATAVGNTPLIRLNKASEATGCEILGKAEFMNPGQSVKDRAALFIIKDAIARGDLKPGGTIVEGTAGNTGIGLALVGASMGFKTVIVIPETQSQEKKDMLRLAGAELVQVPAAPYSNPNNYVRYSGRLAEKLAKSEPNGVIWANQFDNVANRQAHIETTGPEIWEQTDHKVDGFCCAVGSGGTLAGVGVALQSKGVKVALTDPGGSGMFKLYTGIDHGGTSITEGIGQGRITANLEGFTPDLCYKIPDKEALPVVFDLLSEEGLCLGGSSGVNVAGAMQMAREMGPGHTIVTVLCDYGTRYQSKLFNPQFLKDKGLPAPKWLKEGPASIPGVFEDV</sequence>
<dbReference type="FunFam" id="3.40.50.1100:FF:000049">
    <property type="entry name" value="Cysteine synthase, putative"/>
    <property type="match status" value="1"/>
</dbReference>
<dbReference type="FunFam" id="3.40.50.1100:FF:000011">
    <property type="entry name" value="Cysteine synthase (o-acetylserine)"/>
    <property type="match status" value="1"/>
</dbReference>
<dbReference type="PANTHER" id="PTHR10314">
    <property type="entry name" value="CYSTATHIONINE BETA-SYNTHASE"/>
    <property type="match status" value="1"/>
</dbReference>
<evidence type="ECO:0000313" key="11">
    <source>
        <dbReference type="EMBL" id="SHK24291.1"/>
    </source>
</evidence>
<dbReference type="RefSeq" id="WP_073255521.1">
    <property type="nucleotide sequence ID" value="NZ_FQZQ01000023.1"/>
</dbReference>
<evidence type="ECO:0000256" key="5">
    <source>
        <dbReference type="ARBA" id="ARBA00022679"/>
    </source>
</evidence>
<dbReference type="InterPro" id="IPR050214">
    <property type="entry name" value="Cys_Synth/Cystath_Beta-Synth"/>
</dbReference>
<dbReference type="AlphaFoldDB" id="A0A1M6QVM7"/>
<feature type="domain" description="Tryptophan synthase beta chain-like PALP" evidence="10">
    <location>
        <begin position="9"/>
        <end position="302"/>
    </location>
</feature>
<dbReference type="EMBL" id="FQZQ01000023">
    <property type="protein sequence ID" value="SHK24291.1"/>
    <property type="molecule type" value="Genomic_DNA"/>
</dbReference>
<dbReference type="SUPFAM" id="SSF53686">
    <property type="entry name" value="Tryptophan synthase beta subunit-like PLP-dependent enzymes"/>
    <property type="match status" value="1"/>
</dbReference>